<evidence type="ECO:0000256" key="1">
    <source>
        <dbReference type="SAM" id="Phobius"/>
    </source>
</evidence>
<dbReference type="AlphaFoldDB" id="A0AAU8P5L0"/>
<keyword evidence="3" id="KW-1185">Reference proteome</keyword>
<dbReference type="Proteomes" id="UP000002634">
    <property type="component" value="Chromosome"/>
</dbReference>
<protein>
    <submittedName>
        <fullName evidence="2">Uncharacterized protein</fullName>
    </submittedName>
</protein>
<keyword evidence="1" id="KW-0812">Transmembrane</keyword>
<dbReference type="EMBL" id="CP001135">
    <property type="protein sequence ID" value="ACY84683.1"/>
    <property type="molecule type" value="Genomic_DNA"/>
</dbReference>
<keyword evidence="1" id="KW-0472">Membrane</keyword>
<keyword evidence="1" id="KW-1133">Transmembrane helix</keyword>
<dbReference type="KEGG" id="etr:ETAE_1846"/>
<gene>
    <name evidence="2" type="ordered locus">ETAE_1846</name>
</gene>
<proteinExistence type="predicted"/>
<accession>A0AAU8P5L0</accession>
<name>A0AAU8P5L0_EDWPI</name>
<organism evidence="2 3">
    <name type="scientific">Edwardsiella piscicida</name>
    <dbReference type="NCBI Taxonomy" id="1263550"/>
    <lineage>
        <taxon>Bacteria</taxon>
        <taxon>Pseudomonadati</taxon>
        <taxon>Pseudomonadota</taxon>
        <taxon>Gammaproteobacteria</taxon>
        <taxon>Enterobacterales</taxon>
        <taxon>Hafniaceae</taxon>
        <taxon>Edwardsiella</taxon>
    </lineage>
</organism>
<sequence length="57" mass="6739">MMRYTIIGVDEVLLLYLVMLFLIYPFSRYILTQHLFTFIYHDGVSGGEIISHRLLIC</sequence>
<evidence type="ECO:0000313" key="2">
    <source>
        <dbReference type="EMBL" id="ACY84683.1"/>
    </source>
</evidence>
<reference evidence="2 3" key="1">
    <citation type="journal article" date="2009" name="PLoS ONE">
        <title>Genome sequence of the versatile fish pathogen Edwardsiella tarda provides insights into its adaptation to broad host ranges and intracellular niches.</title>
        <authorList>
            <person name="Wang Q."/>
            <person name="Yang M."/>
            <person name="Xiao J."/>
            <person name="Wu H."/>
            <person name="Wang X."/>
            <person name="Lv Y."/>
            <person name="Xu L."/>
            <person name="Zheng H."/>
            <person name="Wang S."/>
            <person name="Zhao G."/>
            <person name="Liu Q."/>
            <person name="Zhang Y."/>
        </authorList>
    </citation>
    <scope>NUCLEOTIDE SEQUENCE [LARGE SCALE GENOMIC DNA]</scope>
    <source>
        <strain evidence="3">EIB202 / CCTCC M208068</strain>
    </source>
</reference>
<feature type="transmembrane region" description="Helical" evidence="1">
    <location>
        <begin position="12"/>
        <end position="31"/>
    </location>
</feature>
<evidence type="ECO:0000313" key="3">
    <source>
        <dbReference type="Proteomes" id="UP000002634"/>
    </source>
</evidence>